<keyword evidence="2 5" id="KW-0808">Transferase</keyword>
<dbReference type="FunFam" id="3.90.550.10:FF:000011">
    <property type="entry name" value="3-deoxy-manno-octulosonate cytidylyltransferase"/>
    <property type="match status" value="1"/>
</dbReference>
<dbReference type="SUPFAM" id="SSF53448">
    <property type="entry name" value="Nucleotide-diphospho-sugar transferases"/>
    <property type="match status" value="1"/>
</dbReference>
<comment type="catalytic activity">
    <reaction evidence="5">
        <text>3-deoxy-alpha-D-manno-oct-2-ulosonate + CTP = CMP-3-deoxy-beta-D-manno-octulosonate + diphosphate</text>
        <dbReference type="Rhea" id="RHEA:23448"/>
        <dbReference type="ChEBI" id="CHEBI:33019"/>
        <dbReference type="ChEBI" id="CHEBI:37563"/>
        <dbReference type="ChEBI" id="CHEBI:85986"/>
        <dbReference type="ChEBI" id="CHEBI:85987"/>
        <dbReference type="EC" id="2.7.7.38"/>
    </reaction>
</comment>
<proteinExistence type="inferred from homology"/>
<evidence type="ECO:0000313" key="7">
    <source>
        <dbReference type="Proteomes" id="UP000824264"/>
    </source>
</evidence>
<accession>A0A9D1R1V6</accession>
<comment type="similarity">
    <text evidence="5">Belongs to the KdsB family.</text>
</comment>
<dbReference type="NCBIfam" id="TIGR00466">
    <property type="entry name" value="kdsB"/>
    <property type="match status" value="1"/>
</dbReference>
<dbReference type="EMBL" id="DXGI01000371">
    <property type="protein sequence ID" value="HIW79434.1"/>
    <property type="molecule type" value="Genomic_DNA"/>
</dbReference>
<keyword evidence="3 5" id="KW-0548">Nucleotidyltransferase</keyword>
<protein>
    <recommendedName>
        <fullName evidence="5">3-deoxy-manno-octulosonate cytidylyltransferase</fullName>
        <ecNumber evidence="5">2.7.7.38</ecNumber>
    </recommendedName>
    <alternativeName>
        <fullName evidence="5">CMP-2-keto-3-deoxyoctulosonic acid synthase</fullName>
        <shortName evidence="5">CKS</shortName>
        <shortName evidence="5">CMP-KDO synthase</shortName>
    </alternativeName>
</protein>
<evidence type="ECO:0000256" key="5">
    <source>
        <dbReference type="HAMAP-Rule" id="MF_00057"/>
    </source>
</evidence>
<dbReference type="HAMAP" id="MF_00057">
    <property type="entry name" value="KdsB"/>
    <property type="match status" value="1"/>
</dbReference>
<dbReference type="GO" id="GO:0005829">
    <property type="term" value="C:cytosol"/>
    <property type="evidence" value="ECO:0007669"/>
    <property type="project" value="TreeGrafter"/>
</dbReference>
<organism evidence="6 7">
    <name type="scientific">Candidatus Bilophila faecipullorum</name>
    <dbReference type="NCBI Taxonomy" id="2838482"/>
    <lineage>
        <taxon>Bacteria</taxon>
        <taxon>Pseudomonadati</taxon>
        <taxon>Thermodesulfobacteriota</taxon>
        <taxon>Desulfovibrionia</taxon>
        <taxon>Desulfovibrionales</taxon>
        <taxon>Desulfovibrionaceae</taxon>
        <taxon>Bilophila</taxon>
    </lineage>
</organism>
<sequence>MNTSIPCYGIIPARYDSSRFPGKPLADIWGRPMFWHVYAHAQRARVLRKVVLATDDERIKEAALQWEVPCVMTRHDHASGTDRVFEAAAKLGVEPHAVIVNVQGDEPALDPAVIKGLVQPFLDDAVQVSTLAAPISPERAASPNQVKVVTAANGDALYFSRSRIPFDRDGGEGEILGHIGLYAFRMSALERFVSLPQSPLEQREKLEQLRFLENGIPIRVVRAERYEAHGVDTPEDLEHVRALLADHTCKIRSI</sequence>
<evidence type="ECO:0000256" key="4">
    <source>
        <dbReference type="ARBA" id="ARBA00022985"/>
    </source>
</evidence>
<dbReference type="NCBIfam" id="NF009905">
    <property type="entry name" value="PRK13368.1"/>
    <property type="match status" value="1"/>
</dbReference>
<comment type="pathway">
    <text evidence="5">Nucleotide-sugar biosynthesis; CMP-3-deoxy-D-manno-octulosonate biosynthesis; CMP-3-deoxy-D-manno-octulosonate from 3-deoxy-D-manno-octulosonate and CTP: step 1/1.</text>
</comment>
<evidence type="ECO:0000256" key="1">
    <source>
        <dbReference type="ARBA" id="ARBA00004370"/>
    </source>
</evidence>
<dbReference type="GO" id="GO:0016020">
    <property type="term" value="C:membrane"/>
    <property type="evidence" value="ECO:0007669"/>
    <property type="project" value="UniProtKB-SubCell"/>
</dbReference>
<dbReference type="GO" id="GO:0009103">
    <property type="term" value="P:lipopolysaccharide biosynthetic process"/>
    <property type="evidence" value="ECO:0007669"/>
    <property type="project" value="UniProtKB-UniRule"/>
</dbReference>
<dbReference type="InterPro" id="IPR004528">
    <property type="entry name" value="KdsB"/>
</dbReference>
<keyword evidence="4 5" id="KW-0448">Lipopolysaccharide biosynthesis</keyword>
<dbReference type="InterPro" id="IPR003329">
    <property type="entry name" value="Cytidylyl_trans"/>
</dbReference>
<dbReference type="GO" id="GO:0033468">
    <property type="term" value="P:CMP-keto-3-deoxy-D-manno-octulosonic acid biosynthetic process"/>
    <property type="evidence" value="ECO:0007669"/>
    <property type="project" value="UniProtKB-UniRule"/>
</dbReference>
<evidence type="ECO:0000256" key="2">
    <source>
        <dbReference type="ARBA" id="ARBA00022679"/>
    </source>
</evidence>
<evidence type="ECO:0000256" key="3">
    <source>
        <dbReference type="ARBA" id="ARBA00022695"/>
    </source>
</evidence>
<reference evidence="6" key="1">
    <citation type="journal article" date="2021" name="PeerJ">
        <title>Extensive microbial diversity within the chicken gut microbiome revealed by metagenomics and culture.</title>
        <authorList>
            <person name="Gilroy R."/>
            <person name="Ravi A."/>
            <person name="Getino M."/>
            <person name="Pursley I."/>
            <person name="Horton D.L."/>
            <person name="Alikhan N.F."/>
            <person name="Baker D."/>
            <person name="Gharbi K."/>
            <person name="Hall N."/>
            <person name="Watson M."/>
            <person name="Adriaenssens E.M."/>
            <person name="Foster-Nyarko E."/>
            <person name="Jarju S."/>
            <person name="Secka A."/>
            <person name="Antonio M."/>
            <person name="Oren A."/>
            <person name="Chaudhuri R.R."/>
            <person name="La Ragione R."/>
            <person name="Hildebrand F."/>
            <person name="Pallen M.J."/>
        </authorList>
    </citation>
    <scope>NUCLEOTIDE SEQUENCE</scope>
    <source>
        <strain evidence="6">ChiSxjej5B17-1746</strain>
    </source>
</reference>
<dbReference type="Pfam" id="PF02348">
    <property type="entry name" value="CTP_transf_3"/>
    <property type="match status" value="1"/>
</dbReference>
<gene>
    <name evidence="5 6" type="primary">kdsB</name>
    <name evidence="6" type="ORF">H9874_09880</name>
</gene>
<reference evidence="6" key="2">
    <citation type="submission" date="2021-04" db="EMBL/GenBank/DDBJ databases">
        <authorList>
            <person name="Gilroy R."/>
        </authorList>
    </citation>
    <scope>NUCLEOTIDE SEQUENCE</scope>
    <source>
        <strain evidence="6">ChiSxjej5B17-1746</strain>
    </source>
</reference>
<dbReference type="Proteomes" id="UP000824264">
    <property type="component" value="Unassembled WGS sequence"/>
</dbReference>
<dbReference type="AlphaFoldDB" id="A0A9D1R1V6"/>
<dbReference type="NCBIfam" id="NF003952">
    <property type="entry name" value="PRK05450.1-5"/>
    <property type="match status" value="1"/>
</dbReference>
<evidence type="ECO:0000313" key="6">
    <source>
        <dbReference type="EMBL" id="HIW79434.1"/>
    </source>
</evidence>
<dbReference type="CDD" id="cd02517">
    <property type="entry name" value="CMP-KDO-Synthetase"/>
    <property type="match status" value="1"/>
</dbReference>
<comment type="subcellular location">
    <subcellularLocation>
        <location evidence="5">Cytoplasm</location>
    </subcellularLocation>
    <subcellularLocation>
        <location evidence="1">Membrane</location>
    </subcellularLocation>
</comment>
<dbReference type="PANTHER" id="PTHR42866">
    <property type="entry name" value="3-DEOXY-MANNO-OCTULOSONATE CYTIDYLYLTRANSFERASE"/>
    <property type="match status" value="1"/>
</dbReference>
<dbReference type="NCBIfam" id="NF003950">
    <property type="entry name" value="PRK05450.1-3"/>
    <property type="match status" value="1"/>
</dbReference>
<comment type="caution">
    <text evidence="6">The sequence shown here is derived from an EMBL/GenBank/DDBJ whole genome shotgun (WGS) entry which is preliminary data.</text>
</comment>
<dbReference type="InterPro" id="IPR029044">
    <property type="entry name" value="Nucleotide-diphossugar_trans"/>
</dbReference>
<dbReference type="GO" id="GO:0008690">
    <property type="term" value="F:3-deoxy-manno-octulosonate cytidylyltransferase activity"/>
    <property type="evidence" value="ECO:0007669"/>
    <property type="project" value="UniProtKB-UniRule"/>
</dbReference>
<name>A0A9D1R1V6_9BACT</name>
<dbReference type="PANTHER" id="PTHR42866:SF2">
    <property type="entry name" value="3-DEOXY-MANNO-OCTULOSONATE CYTIDYLYLTRANSFERASE, MITOCHONDRIAL"/>
    <property type="match status" value="1"/>
</dbReference>
<comment type="function">
    <text evidence="5">Activates KDO (a required 8-carbon sugar) for incorporation into bacterial lipopolysaccharide in Gram-negative bacteria.</text>
</comment>
<keyword evidence="5" id="KW-0963">Cytoplasm</keyword>
<dbReference type="Gene3D" id="3.90.550.10">
    <property type="entry name" value="Spore Coat Polysaccharide Biosynthesis Protein SpsA, Chain A"/>
    <property type="match status" value="1"/>
</dbReference>
<dbReference type="EC" id="2.7.7.38" evidence="5"/>